<dbReference type="EMBL" id="DONK01000034">
    <property type="protein sequence ID" value="HBU50083.1"/>
    <property type="molecule type" value="Genomic_DNA"/>
</dbReference>
<dbReference type="SUPFAM" id="SSF56935">
    <property type="entry name" value="Porins"/>
    <property type="match status" value="1"/>
</dbReference>
<organism evidence="1 2">
    <name type="scientific">Alteromonas australica</name>
    <dbReference type="NCBI Taxonomy" id="589873"/>
    <lineage>
        <taxon>Bacteria</taxon>
        <taxon>Pseudomonadati</taxon>
        <taxon>Pseudomonadota</taxon>
        <taxon>Gammaproteobacteria</taxon>
        <taxon>Alteromonadales</taxon>
        <taxon>Alteromonadaceae</taxon>
        <taxon>Alteromonas/Salinimonas group</taxon>
        <taxon>Alteromonas</taxon>
    </lineage>
</organism>
<evidence type="ECO:0000313" key="1">
    <source>
        <dbReference type="EMBL" id="HBU50083.1"/>
    </source>
</evidence>
<keyword evidence="1" id="KW-0675">Receptor</keyword>
<dbReference type="Proteomes" id="UP000264779">
    <property type="component" value="Unassembled WGS sequence"/>
</dbReference>
<accession>A0A358DVV7</accession>
<evidence type="ECO:0000313" key="2">
    <source>
        <dbReference type="Proteomes" id="UP000264779"/>
    </source>
</evidence>
<proteinExistence type="predicted"/>
<dbReference type="AlphaFoldDB" id="A0A358DVV7"/>
<dbReference type="Gene3D" id="2.170.130.10">
    <property type="entry name" value="TonB-dependent receptor, plug domain"/>
    <property type="match status" value="1"/>
</dbReference>
<reference evidence="1 2" key="1">
    <citation type="journal article" date="2018" name="Nat. Biotechnol.">
        <title>A standardized bacterial taxonomy based on genome phylogeny substantially revises the tree of life.</title>
        <authorList>
            <person name="Parks D.H."/>
            <person name="Chuvochina M."/>
            <person name="Waite D.W."/>
            <person name="Rinke C."/>
            <person name="Skarshewski A."/>
            <person name="Chaumeil P.A."/>
            <person name="Hugenholtz P."/>
        </authorList>
    </citation>
    <scope>NUCLEOTIDE SEQUENCE [LARGE SCALE GENOMIC DNA]</scope>
    <source>
        <strain evidence="1">UBA11621</strain>
    </source>
</reference>
<comment type="caution">
    <text evidence="1">The sequence shown here is derived from an EMBL/GenBank/DDBJ whole genome shotgun (WGS) entry which is preliminary data.</text>
</comment>
<dbReference type="InterPro" id="IPR037066">
    <property type="entry name" value="Plug_dom_sf"/>
</dbReference>
<feature type="non-terminal residue" evidence="1">
    <location>
        <position position="158"/>
    </location>
</feature>
<protein>
    <submittedName>
        <fullName evidence="1">TonB-dependent receptor</fullName>
    </submittedName>
</protein>
<name>A0A358DVV7_9ALTE</name>
<gene>
    <name evidence="1" type="ORF">DEB45_02385</name>
</gene>
<sequence length="158" mass="17741">MLGTPSALSLQNRLNSHKTYIEMKGNFMALTYKPNRLSRVVAIALLSYHLPSVAQEQTTSDEKDEVEQIEVLGKKSDYYSIMPEEDSSGAFGLNKSLYETPRSITEISEDLVDKFALRSVDDLVRLTPGAFTSSFFGIKGAMDIRGEPADNYFRGFRR</sequence>